<feature type="domain" description="MADF" evidence="2">
    <location>
        <begin position="90"/>
        <end position="181"/>
    </location>
</feature>
<protein>
    <submittedName>
        <fullName evidence="3">Uncharacterized protein, isoform B</fullName>
    </submittedName>
</protein>
<dbReference type="PANTHER" id="PTHR12243:SF67">
    <property type="entry name" value="COREPRESSOR OF PANGOLIN, ISOFORM A-RELATED"/>
    <property type="match status" value="1"/>
</dbReference>
<organism evidence="3 4">
    <name type="scientific">Drosophila virilis</name>
    <name type="common">Fruit fly</name>
    <dbReference type="NCBI Taxonomy" id="7244"/>
    <lineage>
        <taxon>Eukaryota</taxon>
        <taxon>Metazoa</taxon>
        <taxon>Ecdysozoa</taxon>
        <taxon>Arthropoda</taxon>
        <taxon>Hexapoda</taxon>
        <taxon>Insecta</taxon>
        <taxon>Pterygota</taxon>
        <taxon>Neoptera</taxon>
        <taxon>Endopterygota</taxon>
        <taxon>Diptera</taxon>
        <taxon>Brachycera</taxon>
        <taxon>Muscomorpha</taxon>
        <taxon>Ephydroidea</taxon>
        <taxon>Drosophilidae</taxon>
        <taxon>Drosophila</taxon>
    </lineage>
</organism>
<evidence type="ECO:0000313" key="4">
    <source>
        <dbReference type="Proteomes" id="UP000008792"/>
    </source>
</evidence>
<feature type="compositionally biased region" description="Acidic residues" evidence="1">
    <location>
        <begin position="39"/>
        <end position="50"/>
    </location>
</feature>
<evidence type="ECO:0000256" key="1">
    <source>
        <dbReference type="SAM" id="MobiDB-lite"/>
    </source>
</evidence>
<feature type="compositionally biased region" description="Polar residues" evidence="1">
    <location>
        <begin position="190"/>
        <end position="200"/>
    </location>
</feature>
<dbReference type="AlphaFoldDB" id="A0A0Q9W8P7"/>
<name>A0A0Q9W8P7_DROVI</name>
<dbReference type="OrthoDB" id="8036311at2759"/>
<dbReference type="Pfam" id="PF10545">
    <property type="entry name" value="MADF_DNA_bdg"/>
    <property type="match status" value="1"/>
</dbReference>
<dbReference type="Proteomes" id="UP000008792">
    <property type="component" value="Unassembled WGS sequence"/>
</dbReference>
<feature type="compositionally biased region" description="Basic residues" evidence="1">
    <location>
        <begin position="294"/>
        <end position="303"/>
    </location>
</feature>
<dbReference type="SMART" id="SM00595">
    <property type="entry name" value="MADF"/>
    <property type="match status" value="1"/>
</dbReference>
<dbReference type="EMBL" id="CH940649">
    <property type="protein sequence ID" value="KRF81203.1"/>
    <property type="molecule type" value="Genomic_DNA"/>
</dbReference>
<feature type="region of interest" description="Disordered" evidence="1">
    <location>
        <begin position="1"/>
        <end position="53"/>
    </location>
</feature>
<feature type="region of interest" description="Disordered" evidence="1">
    <location>
        <begin position="289"/>
        <end position="313"/>
    </location>
</feature>
<evidence type="ECO:0000259" key="2">
    <source>
        <dbReference type="PROSITE" id="PS51029"/>
    </source>
</evidence>
<dbReference type="InterPro" id="IPR006578">
    <property type="entry name" value="MADF-dom"/>
</dbReference>
<dbReference type="InParanoid" id="A0A0Q9W8P7"/>
<sequence>MTSVTKTRQKLAHMDTDKKADPLTVNDMEIGPIKVEQDTSTDDESNEESETPAKIARITEQQEPKKRHNRSATLERRTRMKNFTIDETIALIKAIEMRPVIWDMNHKQHYDGYTVGRAWQGVTTELQKETKDCRSAWASLRASFKYYQKRFNFNRTTSAAQASEANWEFGSYMKFLPNFTKHRGIIGHSSSESCNASPTSTHEDDSSSTFTSNANSCAKMPLENMLKLKGSRGSHQLDDAVELPLQNHEKLMPQGIPLAVSSGMPQRFASEDDSSSTLTSYTNSCTRFSPEKLRKSKGARKSYKPSNTMEQSLKKPEKIVFQSAAAPSQLTLRNLPALQYWDSLLGRLSSTAARNAEMAVTMLLLDRIRTEQNP</sequence>
<evidence type="ECO:0000313" key="3">
    <source>
        <dbReference type="EMBL" id="KRF81203.1"/>
    </source>
</evidence>
<reference evidence="3 4" key="1">
    <citation type="journal article" date="2007" name="Nature">
        <title>Evolution of genes and genomes on the Drosophila phylogeny.</title>
        <authorList>
            <consortium name="Drosophila 12 Genomes Consortium"/>
            <person name="Clark A.G."/>
            <person name="Eisen M.B."/>
            <person name="Smith D.R."/>
            <person name="Bergman C.M."/>
            <person name="Oliver B."/>
            <person name="Markow T.A."/>
            <person name="Kaufman T.C."/>
            <person name="Kellis M."/>
            <person name="Gelbart W."/>
            <person name="Iyer V.N."/>
            <person name="Pollard D.A."/>
            <person name="Sackton T.B."/>
            <person name="Larracuente A.M."/>
            <person name="Singh N.D."/>
            <person name="Abad J.P."/>
            <person name="Abt D.N."/>
            <person name="Adryan B."/>
            <person name="Aguade M."/>
            <person name="Akashi H."/>
            <person name="Anderson W.W."/>
            <person name="Aquadro C.F."/>
            <person name="Ardell D.H."/>
            <person name="Arguello R."/>
            <person name="Artieri C.G."/>
            <person name="Barbash D.A."/>
            <person name="Barker D."/>
            <person name="Barsanti P."/>
            <person name="Batterham P."/>
            <person name="Batzoglou S."/>
            <person name="Begun D."/>
            <person name="Bhutkar A."/>
            <person name="Blanco E."/>
            <person name="Bosak S.A."/>
            <person name="Bradley R.K."/>
            <person name="Brand A.D."/>
            <person name="Brent M.R."/>
            <person name="Brooks A.N."/>
            <person name="Brown R.H."/>
            <person name="Butlin R.K."/>
            <person name="Caggese C."/>
            <person name="Calvi B.R."/>
            <person name="Bernardo de Carvalho A."/>
            <person name="Caspi A."/>
            <person name="Castrezana S."/>
            <person name="Celniker S.E."/>
            <person name="Chang J.L."/>
            <person name="Chapple C."/>
            <person name="Chatterji S."/>
            <person name="Chinwalla A."/>
            <person name="Civetta A."/>
            <person name="Clifton S.W."/>
            <person name="Comeron J.M."/>
            <person name="Costello J.C."/>
            <person name="Coyne J.A."/>
            <person name="Daub J."/>
            <person name="David R.G."/>
            <person name="Delcher A.L."/>
            <person name="Delehaunty K."/>
            <person name="Do C.B."/>
            <person name="Ebling H."/>
            <person name="Edwards K."/>
            <person name="Eickbush T."/>
            <person name="Evans J.D."/>
            <person name="Filipski A."/>
            <person name="Findeiss S."/>
            <person name="Freyhult E."/>
            <person name="Fulton L."/>
            <person name="Fulton R."/>
            <person name="Garcia A.C."/>
            <person name="Gardiner A."/>
            <person name="Garfield D.A."/>
            <person name="Garvin B.E."/>
            <person name="Gibson G."/>
            <person name="Gilbert D."/>
            <person name="Gnerre S."/>
            <person name="Godfrey J."/>
            <person name="Good R."/>
            <person name="Gotea V."/>
            <person name="Gravely B."/>
            <person name="Greenberg A.J."/>
            <person name="Griffiths-Jones S."/>
            <person name="Gross S."/>
            <person name="Guigo R."/>
            <person name="Gustafson E.A."/>
            <person name="Haerty W."/>
            <person name="Hahn M.W."/>
            <person name="Halligan D.L."/>
            <person name="Halpern A.L."/>
            <person name="Halter G.M."/>
            <person name="Han M.V."/>
            <person name="Heger A."/>
            <person name="Hillier L."/>
            <person name="Hinrichs A.S."/>
            <person name="Holmes I."/>
            <person name="Hoskins R.A."/>
            <person name="Hubisz M.J."/>
            <person name="Hultmark D."/>
            <person name="Huntley M.A."/>
            <person name="Jaffe D.B."/>
            <person name="Jagadeeshan S."/>
            <person name="Jeck W.R."/>
            <person name="Johnson J."/>
            <person name="Jones C.D."/>
            <person name="Jordan W.C."/>
            <person name="Karpen G.H."/>
            <person name="Kataoka E."/>
            <person name="Keightley P.D."/>
            <person name="Kheradpour P."/>
            <person name="Kirkness E.F."/>
            <person name="Koerich L.B."/>
            <person name="Kristiansen K."/>
            <person name="Kudrna D."/>
            <person name="Kulathinal R.J."/>
            <person name="Kumar S."/>
            <person name="Kwok R."/>
            <person name="Lander E."/>
            <person name="Langley C.H."/>
            <person name="Lapoint R."/>
            <person name="Lazzaro B.P."/>
            <person name="Lee S.J."/>
            <person name="Levesque L."/>
            <person name="Li R."/>
            <person name="Lin C.F."/>
            <person name="Lin M.F."/>
            <person name="Lindblad-Toh K."/>
            <person name="Llopart A."/>
            <person name="Long M."/>
            <person name="Low L."/>
            <person name="Lozovsky E."/>
            <person name="Lu J."/>
            <person name="Luo M."/>
            <person name="Machado C.A."/>
            <person name="Makalowski W."/>
            <person name="Marzo M."/>
            <person name="Matsuda M."/>
            <person name="Matzkin L."/>
            <person name="McAllister B."/>
            <person name="McBride C.S."/>
            <person name="McKernan B."/>
            <person name="McKernan K."/>
            <person name="Mendez-Lago M."/>
            <person name="Minx P."/>
            <person name="Mollenhauer M.U."/>
            <person name="Montooth K."/>
            <person name="Mount S.M."/>
            <person name="Mu X."/>
            <person name="Myers E."/>
            <person name="Negre B."/>
            <person name="Newfeld S."/>
            <person name="Nielsen R."/>
            <person name="Noor M.A."/>
            <person name="O'Grady P."/>
            <person name="Pachter L."/>
            <person name="Papaceit M."/>
            <person name="Parisi M.J."/>
            <person name="Parisi M."/>
            <person name="Parts L."/>
            <person name="Pedersen J.S."/>
            <person name="Pesole G."/>
            <person name="Phillippy A.M."/>
            <person name="Ponting C.P."/>
            <person name="Pop M."/>
            <person name="Porcelli D."/>
            <person name="Powell J.R."/>
            <person name="Prohaska S."/>
            <person name="Pruitt K."/>
            <person name="Puig M."/>
            <person name="Quesneville H."/>
            <person name="Ram K.R."/>
            <person name="Rand D."/>
            <person name="Rasmussen M.D."/>
            <person name="Reed L.K."/>
            <person name="Reenan R."/>
            <person name="Reily A."/>
            <person name="Remington K.A."/>
            <person name="Rieger T.T."/>
            <person name="Ritchie M.G."/>
            <person name="Robin C."/>
            <person name="Rogers Y.H."/>
            <person name="Rohde C."/>
            <person name="Rozas J."/>
            <person name="Rubenfield M.J."/>
            <person name="Ruiz A."/>
            <person name="Russo S."/>
            <person name="Salzberg S.L."/>
            <person name="Sanchez-Gracia A."/>
            <person name="Saranga D.J."/>
            <person name="Sato H."/>
            <person name="Schaeffer S.W."/>
            <person name="Schatz M.C."/>
            <person name="Schlenke T."/>
            <person name="Schwartz R."/>
            <person name="Segarra C."/>
            <person name="Singh R.S."/>
            <person name="Sirot L."/>
            <person name="Sirota M."/>
            <person name="Sisneros N.B."/>
            <person name="Smith C.D."/>
            <person name="Smith T.F."/>
            <person name="Spieth J."/>
            <person name="Stage D.E."/>
            <person name="Stark A."/>
            <person name="Stephan W."/>
            <person name="Strausberg R.L."/>
            <person name="Strempel S."/>
            <person name="Sturgill D."/>
            <person name="Sutton G."/>
            <person name="Sutton G.G."/>
            <person name="Tao W."/>
            <person name="Teichmann S."/>
            <person name="Tobari Y.N."/>
            <person name="Tomimura Y."/>
            <person name="Tsolas J.M."/>
            <person name="Valente V.L."/>
            <person name="Venter E."/>
            <person name="Venter J.C."/>
            <person name="Vicario S."/>
            <person name="Vieira F.G."/>
            <person name="Vilella A.J."/>
            <person name="Villasante A."/>
            <person name="Walenz B."/>
            <person name="Wang J."/>
            <person name="Wasserman M."/>
            <person name="Watts T."/>
            <person name="Wilson D."/>
            <person name="Wilson R.K."/>
            <person name="Wing R.A."/>
            <person name="Wolfner M.F."/>
            <person name="Wong A."/>
            <person name="Wong G.K."/>
            <person name="Wu C.I."/>
            <person name="Wu G."/>
            <person name="Yamamoto D."/>
            <person name="Yang H.P."/>
            <person name="Yang S.P."/>
            <person name="Yorke J.A."/>
            <person name="Yoshida K."/>
            <person name="Zdobnov E."/>
            <person name="Zhang P."/>
            <person name="Zhang Y."/>
            <person name="Zimin A.V."/>
            <person name="Baldwin J."/>
            <person name="Abdouelleil A."/>
            <person name="Abdulkadir J."/>
            <person name="Abebe A."/>
            <person name="Abera B."/>
            <person name="Abreu J."/>
            <person name="Acer S.C."/>
            <person name="Aftuck L."/>
            <person name="Alexander A."/>
            <person name="An P."/>
            <person name="Anderson E."/>
            <person name="Anderson S."/>
            <person name="Arachi H."/>
            <person name="Azer M."/>
            <person name="Bachantsang P."/>
            <person name="Barry A."/>
            <person name="Bayul T."/>
            <person name="Berlin A."/>
            <person name="Bessette D."/>
            <person name="Bloom T."/>
            <person name="Blye J."/>
            <person name="Boguslavskiy L."/>
            <person name="Bonnet C."/>
            <person name="Boukhgalter B."/>
            <person name="Bourzgui I."/>
            <person name="Brown A."/>
            <person name="Cahill P."/>
            <person name="Channer S."/>
            <person name="Cheshatsang Y."/>
            <person name="Chuda L."/>
            <person name="Citroen M."/>
            <person name="Collymore A."/>
            <person name="Cooke P."/>
            <person name="Costello M."/>
            <person name="D'Aco K."/>
            <person name="Daza R."/>
            <person name="De Haan G."/>
            <person name="DeGray S."/>
            <person name="DeMaso C."/>
            <person name="Dhargay N."/>
            <person name="Dooley K."/>
            <person name="Dooley E."/>
            <person name="Doricent M."/>
            <person name="Dorje P."/>
            <person name="Dorjee K."/>
            <person name="Dupes A."/>
            <person name="Elong R."/>
            <person name="Falk J."/>
            <person name="Farina A."/>
            <person name="Faro S."/>
            <person name="Ferguson D."/>
            <person name="Fisher S."/>
            <person name="Foley C.D."/>
            <person name="Franke A."/>
            <person name="Friedrich D."/>
            <person name="Gadbois L."/>
            <person name="Gearin G."/>
            <person name="Gearin C.R."/>
            <person name="Giannoukos G."/>
            <person name="Goode T."/>
            <person name="Graham J."/>
            <person name="Grandbois E."/>
            <person name="Grewal S."/>
            <person name="Gyaltsen K."/>
            <person name="Hafez N."/>
            <person name="Hagos B."/>
            <person name="Hall J."/>
            <person name="Henson C."/>
            <person name="Hollinger A."/>
            <person name="Honan T."/>
            <person name="Huard M.D."/>
            <person name="Hughes L."/>
            <person name="Hurhula B."/>
            <person name="Husby M.E."/>
            <person name="Kamat A."/>
            <person name="Kanga B."/>
            <person name="Kashin S."/>
            <person name="Khazanovich D."/>
            <person name="Kisner P."/>
            <person name="Lance K."/>
            <person name="Lara M."/>
            <person name="Lee W."/>
            <person name="Lennon N."/>
            <person name="Letendre F."/>
            <person name="LeVine R."/>
            <person name="Lipovsky A."/>
            <person name="Liu X."/>
            <person name="Liu J."/>
            <person name="Liu S."/>
            <person name="Lokyitsang T."/>
            <person name="Lokyitsang Y."/>
            <person name="Lubonja R."/>
            <person name="Lui A."/>
            <person name="MacDonald P."/>
            <person name="Magnisalis V."/>
            <person name="Maru K."/>
            <person name="Matthews C."/>
            <person name="McCusker W."/>
            <person name="McDonough S."/>
            <person name="Mehta T."/>
            <person name="Meldrim J."/>
            <person name="Meneus L."/>
            <person name="Mihai O."/>
            <person name="Mihalev A."/>
            <person name="Mihova T."/>
            <person name="Mittelman R."/>
            <person name="Mlenga V."/>
            <person name="Montmayeur A."/>
            <person name="Mulrain L."/>
            <person name="Navidi A."/>
            <person name="Naylor J."/>
            <person name="Negash T."/>
            <person name="Nguyen T."/>
            <person name="Nguyen N."/>
            <person name="Nicol R."/>
            <person name="Norbu C."/>
            <person name="Norbu N."/>
            <person name="Novod N."/>
            <person name="O'Neill B."/>
            <person name="Osman S."/>
            <person name="Markiewicz E."/>
            <person name="Oyono O.L."/>
            <person name="Patti C."/>
            <person name="Phunkhang P."/>
            <person name="Pierre F."/>
            <person name="Priest M."/>
            <person name="Raghuraman S."/>
            <person name="Rege F."/>
            <person name="Reyes R."/>
            <person name="Rise C."/>
            <person name="Rogov P."/>
            <person name="Ross K."/>
            <person name="Ryan E."/>
            <person name="Settipalli S."/>
            <person name="Shea T."/>
            <person name="Sherpa N."/>
            <person name="Shi L."/>
            <person name="Shih D."/>
            <person name="Sparrow T."/>
            <person name="Spaulding J."/>
            <person name="Stalker J."/>
            <person name="Stange-Thomann N."/>
            <person name="Stavropoulos S."/>
            <person name="Stone C."/>
            <person name="Strader C."/>
            <person name="Tesfaye S."/>
            <person name="Thomson T."/>
            <person name="Thoulutsang Y."/>
            <person name="Thoulutsang D."/>
            <person name="Topham K."/>
            <person name="Topping I."/>
            <person name="Tsamla T."/>
            <person name="Vassiliev H."/>
            <person name="Vo A."/>
            <person name="Wangchuk T."/>
            <person name="Wangdi T."/>
            <person name="Weiand M."/>
            <person name="Wilkinson J."/>
            <person name="Wilson A."/>
            <person name="Yadav S."/>
            <person name="Young G."/>
            <person name="Yu Q."/>
            <person name="Zembek L."/>
            <person name="Zhong D."/>
            <person name="Zimmer A."/>
            <person name="Zwirko Z."/>
            <person name="Jaffe D.B."/>
            <person name="Alvarez P."/>
            <person name="Brockman W."/>
            <person name="Butler J."/>
            <person name="Chin C."/>
            <person name="Gnerre S."/>
            <person name="Grabherr M."/>
            <person name="Kleber M."/>
            <person name="Mauceli E."/>
            <person name="MacCallum I."/>
        </authorList>
    </citation>
    <scope>NUCLEOTIDE SEQUENCE [LARGE SCALE GENOMIC DNA]</scope>
    <source>
        <strain evidence="4">Tucson 15010-1051.87</strain>
    </source>
</reference>
<dbReference type="PANTHER" id="PTHR12243">
    <property type="entry name" value="MADF DOMAIN TRANSCRIPTION FACTOR"/>
    <property type="match status" value="1"/>
</dbReference>
<dbReference type="PROSITE" id="PS51029">
    <property type="entry name" value="MADF"/>
    <property type="match status" value="1"/>
</dbReference>
<accession>A0A0Q9W8P7</accession>
<proteinExistence type="predicted"/>
<dbReference type="InterPro" id="IPR039353">
    <property type="entry name" value="TF_Adf1"/>
</dbReference>
<gene>
    <name evidence="3" type="primary">Dvir\GJ15833</name>
    <name evidence="3" type="ORF">Dvir_GJ15833</name>
</gene>
<keyword evidence="4" id="KW-1185">Reference proteome</keyword>
<feature type="compositionally biased region" description="Basic and acidic residues" evidence="1">
    <location>
        <begin position="12"/>
        <end position="21"/>
    </location>
</feature>
<feature type="region of interest" description="Disordered" evidence="1">
    <location>
        <begin position="190"/>
        <end position="214"/>
    </location>
</feature>